<dbReference type="Pfam" id="PF03101">
    <property type="entry name" value="FAR1"/>
    <property type="match status" value="1"/>
</dbReference>
<dbReference type="AlphaFoldDB" id="A0A0E0L1Q0"/>
<protein>
    <recommendedName>
        <fullName evidence="1">FAR1 domain-containing protein</fullName>
    </recommendedName>
</protein>
<sequence>MGEFRGTINEDDAECGKDCSTNSYMDNSSNTNDDDYAECSLGDYNISQPHDPSSSHNVFHSVEEDNVALDEYWNIVKMNFQTEDECYNFYNSYARRKGFSVRKDIVRREKRVGAIQSRRFVCSNERTQDTSLVNPEDRVKANISI</sequence>
<dbReference type="Gramene" id="OPUNC05G12040.1">
    <property type="protein sequence ID" value="OPUNC05G12040.1"/>
    <property type="gene ID" value="OPUNC05G12040"/>
</dbReference>
<dbReference type="PANTHER" id="PTHR46328">
    <property type="entry name" value="FAR-RED IMPAIRED RESPONSIVE (FAR1) FAMILY PROTEIN-RELATED"/>
    <property type="match status" value="1"/>
</dbReference>
<name>A0A0E0L1Q0_ORYPU</name>
<evidence type="ECO:0000313" key="2">
    <source>
        <dbReference type="EnsemblPlants" id="OPUNC05G12040.1"/>
    </source>
</evidence>
<evidence type="ECO:0000313" key="3">
    <source>
        <dbReference type="Proteomes" id="UP000026962"/>
    </source>
</evidence>
<organism evidence="2">
    <name type="scientific">Oryza punctata</name>
    <name type="common">Red rice</name>
    <dbReference type="NCBI Taxonomy" id="4537"/>
    <lineage>
        <taxon>Eukaryota</taxon>
        <taxon>Viridiplantae</taxon>
        <taxon>Streptophyta</taxon>
        <taxon>Embryophyta</taxon>
        <taxon>Tracheophyta</taxon>
        <taxon>Spermatophyta</taxon>
        <taxon>Magnoliopsida</taxon>
        <taxon>Liliopsida</taxon>
        <taxon>Poales</taxon>
        <taxon>Poaceae</taxon>
        <taxon>BOP clade</taxon>
        <taxon>Oryzoideae</taxon>
        <taxon>Oryzeae</taxon>
        <taxon>Oryzinae</taxon>
        <taxon>Oryza</taxon>
    </lineage>
</organism>
<dbReference type="EnsemblPlants" id="OPUNC05G12040.1">
    <property type="protein sequence ID" value="OPUNC05G12040.1"/>
    <property type="gene ID" value="OPUNC05G12040"/>
</dbReference>
<dbReference type="HOGENOM" id="CLU_1790061_0_0_1"/>
<reference evidence="2" key="1">
    <citation type="submission" date="2015-04" db="UniProtKB">
        <authorList>
            <consortium name="EnsemblPlants"/>
        </authorList>
    </citation>
    <scope>IDENTIFICATION</scope>
</reference>
<reference evidence="2" key="2">
    <citation type="submission" date="2018-05" db="EMBL/GenBank/DDBJ databases">
        <title>OpunRS2 (Oryza punctata Reference Sequence Version 2).</title>
        <authorList>
            <person name="Zhang J."/>
            <person name="Kudrna D."/>
            <person name="Lee S."/>
            <person name="Talag J."/>
            <person name="Welchert J."/>
            <person name="Wing R.A."/>
        </authorList>
    </citation>
    <scope>NUCLEOTIDE SEQUENCE [LARGE SCALE GENOMIC DNA]</scope>
</reference>
<feature type="domain" description="FAR1" evidence="1">
    <location>
        <begin position="88"/>
        <end position="129"/>
    </location>
</feature>
<proteinExistence type="predicted"/>
<keyword evidence="3" id="KW-1185">Reference proteome</keyword>
<dbReference type="InterPro" id="IPR004330">
    <property type="entry name" value="FAR1_DNA_bnd_dom"/>
</dbReference>
<evidence type="ECO:0000259" key="1">
    <source>
        <dbReference type="Pfam" id="PF03101"/>
    </source>
</evidence>
<accession>A0A0E0L1Q0</accession>
<dbReference type="Proteomes" id="UP000026962">
    <property type="component" value="Chromosome 5"/>
</dbReference>